<keyword evidence="3" id="KW-1185">Reference proteome</keyword>
<name>A0A5A9W1I9_9GAMM</name>
<dbReference type="CDD" id="cd02440">
    <property type="entry name" value="AdoMet_MTases"/>
    <property type="match status" value="1"/>
</dbReference>
<evidence type="ECO:0000256" key="1">
    <source>
        <dbReference type="ARBA" id="ARBA00023115"/>
    </source>
</evidence>
<dbReference type="PANTHER" id="PTHR43317:SF1">
    <property type="entry name" value="THERMOSPERMINE SYNTHASE ACAULIS5"/>
    <property type="match status" value="1"/>
</dbReference>
<dbReference type="Gene3D" id="3.40.50.150">
    <property type="entry name" value="Vaccinia Virus protein VP39"/>
    <property type="match status" value="1"/>
</dbReference>
<dbReference type="RefSeq" id="WP_149391627.1">
    <property type="nucleotide sequence ID" value="NZ_SMRS01000008.1"/>
</dbReference>
<dbReference type="InterPro" id="IPR029063">
    <property type="entry name" value="SAM-dependent_MTases_sf"/>
</dbReference>
<dbReference type="PANTHER" id="PTHR43317">
    <property type="entry name" value="THERMOSPERMINE SYNTHASE ACAULIS5"/>
    <property type="match status" value="1"/>
</dbReference>
<protein>
    <submittedName>
        <fullName evidence="2">Spermidine synthase</fullName>
    </submittedName>
</protein>
<dbReference type="Pfam" id="PF01564">
    <property type="entry name" value="Spermine_synth"/>
    <property type="match status" value="1"/>
</dbReference>
<accession>A0A5A9W1I9</accession>
<evidence type="ECO:0000313" key="2">
    <source>
        <dbReference type="EMBL" id="KAA0873975.1"/>
    </source>
</evidence>
<comment type="caution">
    <text evidence="2">The sequence shown here is derived from an EMBL/GenBank/DDBJ whole genome shotgun (WGS) entry which is preliminary data.</text>
</comment>
<organism evidence="2 3">
    <name type="scientific">Nitrincola tapanii</name>
    <dbReference type="NCBI Taxonomy" id="1708751"/>
    <lineage>
        <taxon>Bacteria</taxon>
        <taxon>Pseudomonadati</taxon>
        <taxon>Pseudomonadota</taxon>
        <taxon>Gammaproteobacteria</taxon>
        <taxon>Oceanospirillales</taxon>
        <taxon>Oceanospirillaceae</taxon>
        <taxon>Nitrincola</taxon>
    </lineage>
</organism>
<gene>
    <name evidence="2" type="ORF">E1H14_11540</name>
</gene>
<proteinExistence type="predicted"/>
<evidence type="ECO:0000313" key="3">
    <source>
        <dbReference type="Proteomes" id="UP000325302"/>
    </source>
</evidence>
<dbReference type="NCBIfam" id="NF037959">
    <property type="entry name" value="MFS_SpdSyn"/>
    <property type="match status" value="1"/>
</dbReference>
<dbReference type="SUPFAM" id="SSF53335">
    <property type="entry name" value="S-adenosyl-L-methionine-dependent methyltransferases"/>
    <property type="match status" value="1"/>
</dbReference>
<dbReference type="Proteomes" id="UP000325302">
    <property type="component" value="Unassembled WGS sequence"/>
</dbReference>
<dbReference type="AlphaFoldDB" id="A0A5A9W1I9"/>
<dbReference type="OrthoDB" id="9761985at2"/>
<keyword evidence="1" id="KW-0620">Polyamine biosynthesis</keyword>
<sequence length="247" mass="28496">MALAGKEIHRSYDEFGVIRVLDDGHKRFLSFGLEDEQSCILKSDPGLTQLDYVRAMLLVLVFTEPRRVLSLGLGAGSLCHALHQALPELKQQVVELRRGVVEVAYRYFQFPRSKRIEVFEMDAHAFLLTEETPPLDVIFSDLYDEGGIASQQMSPDFLFECSERLKSGGWLVLNCWKDHRSERVLPELKRYFAEVSSCTTQDGNWILLASKQPVEMSVNQRKQRIRDLLPQLRFSLQPYMNRLCEKI</sequence>
<dbReference type="GO" id="GO:0006596">
    <property type="term" value="P:polyamine biosynthetic process"/>
    <property type="evidence" value="ECO:0007669"/>
    <property type="project" value="UniProtKB-KW"/>
</dbReference>
<dbReference type="EMBL" id="SMRS01000008">
    <property type="protein sequence ID" value="KAA0873975.1"/>
    <property type="molecule type" value="Genomic_DNA"/>
</dbReference>
<reference evidence="2 3" key="1">
    <citation type="submission" date="2019-03" db="EMBL/GenBank/DDBJ databases">
        <title>Nitrincola sp. nov. isolated from an Indian soda lake.</title>
        <authorList>
            <person name="Joshi A."/>
            <person name="Thite S.V."/>
            <person name="Joseph N."/>
            <person name="Dhotre D."/>
            <person name="Moorthy M."/>
            <person name="Shouche Y.S."/>
        </authorList>
    </citation>
    <scope>NUCLEOTIDE SEQUENCE [LARGE SCALE GENOMIC DNA]</scope>
    <source>
        <strain evidence="2 3">MEB193</strain>
    </source>
</reference>